<feature type="signal peptide" evidence="2">
    <location>
        <begin position="1"/>
        <end position="23"/>
    </location>
</feature>
<keyword evidence="2" id="KW-0732">Signal</keyword>
<keyword evidence="4" id="KW-1185">Reference proteome</keyword>
<accession>A0A931CFU1</accession>
<feature type="chain" id="PRO_5038427828" description="Lipoprotein" evidence="2">
    <location>
        <begin position="24"/>
        <end position="325"/>
    </location>
</feature>
<organism evidence="3 4">
    <name type="scientific">Actinoplanes aureus</name>
    <dbReference type="NCBI Taxonomy" id="2792083"/>
    <lineage>
        <taxon>Bacteria</taxon>
        <taxon>Bacillati</taxon>
        <taxon>Actinomycetota</taxon>
        <taxon>Actinomycetes</taxon>
        <taxon>Micromonosporales</taxon>
        <taxon>Micromonosporaceae</taxon>
        <taxon>Actinoplanes</taxon>
    </lineage>
</organism>
<sequence length="325" mass="33129">MIRFSHRPLAVVALGATLLSAGACNTSDSNSGAAGASASAASNTAEICKSSGEAARTAVMGLLGKIAVIAKGNDAPTDAEMTELYQSTFGALRDDLNKSSAEATDPEFAVVLKDIAAEAGKLATAADPVALGNEGFQTALGKLETHCPSDSRSSAAPSGAPGGAAGAAVGAKGSACELPVTFSAAEKWQPKKVEVDEGDPLAELARKGSLRMACEINGRPAGLTAFVRVWIDPKGTTARKALKQILTGAKTRKVTYAKIKLGGRDGVELSYQLFSELLEEYSDRQAFAVKTPGGVVVVELSGLGGDDPAVQAAYDLAKSTLTVQA</sequence>
<reference evidence="3" key="1">
    <citation type="submission" date="2020-11" db="EMBL/GenBank/DDBJ databases">
        <title>Isolation and identification of active actinomycetes.</title>
        <authorList>
            <person name="Sun X."/>
        </authorList>
    </citation>
    <scope>NUCLEOTIDE SEQUENCE</scope>
    <source>
        <strain evidence="3">NEAU-A11</strain>
    </source>
</reference>
<feature type="region of interest" description="Disordered" evidence="1">
    <location>
        <begin position="146"/>
        <end position="166"/>
    </location>
</feature>
<dbReference type="PROSITE" id="PS51257">
    <property type="entry name" value="PROKAR_LIPOPROTEIN"/>
    <property type="match status" value="1"/>
</dbReference>
<evidence type="ECO:0008006" key="5">
    <source>
        <dbReference type="Google" id="ProtNLM"/>
    </source>
</evidence>
<protein>
    <recommendedName>
        <fullName evidence="5">Lipoprotein</fullName>
    </recommendedName>
</protein>
<feature type="compositionally biased region" description="Low complexity" evidence="1">
    <location>
        <begin position="150"/>
        <end position="159"/>
    </location>
</feature>
<name>A0A931CFU1_9ACTN</name>
<proteinExistence type="predicted"/>
<gene>
    <name evidence="3" type="ORF">I4J89_21970</name>
</gene>
<dbReference type="Pfam" id="PF18966">
    <property type="entry name" value="Lipoprotein_23"/>
    <property type="match status" value="1"/>
</dbReference>
<dbReference type="AlphaFoldDB" id="A0A931CFU1"/>
<dbReference type="RefSeq" id="WP_196415902.1">
    <property type="nucleotide sequence ID" value="NZ_JADQTO010000010.1"/>
</dbReference>
<evidence type="ECO:0000256" key="2">
    <source>
        <dbReference type="SAM" id="SignalP"/>
    </source>
</evidence>
<dbReference type="EMBL" id="JADQTO010000010">
    <property type="protein sequence ID" value="MBG0564115.1"/>
    <property type="molecule type" value="Genomic_DNA"/>
</dbReference>
<evidence type="ECO:0000313" key="4">
    <source>
        <dbReference type="Proteomes" id="UP000598146"/>
    </source>
</evidence>
<dbReference type="Proteomes" id="UP000598146">
    <property type="component" value="Unassembled WGS sequence"/>
</dbReference>
<evidence type="ECO:0000256" key="1">
    <source>
        <dbReference type="SAM" id="MobiDB-lite"/>
    </source>
</evidence>
<comment type="caution">
    <text evidence="3">The sequence shown here is derived from an EMBL/GenBank/DDBJ whole genome shotgun (WGS) entry which is preliminary data.</text>
</comment>
<dbReference type="InterPro" id="IPR044058">
    <property type="entry name" value="Lipoprotein_23"/>
</dbReference>
<evidence type="ECO:0000313" key="3">
    <source>
        <dbReference type="EMBL" id="MBG0564115.1"/>
    </source>
</evidence>